<gene>
    <name evidence="1" type="ORF">Slati_0307200</name>
</gene>
<protein>
    <submittedName>
        <fullName evidence="1">Phosphoglycerate mutase-like protein AT74H</fullName>
    </submittedName>
</protein>
<proteinExistence type="predicted"/>
<reference evidence="1" key="2">
    <citation type="journal article" date="2024" name="Plant">
        <title>Genomic evolution and insights into agronomic trait innovations of Sesamum species.</title>
        <authorList>
            <person name="Miao H."/>
            <person name="Wang L."/>
            <person name="Qu L."/>
            <person name="Liu H."/>
            <person name="Sun Y."/>
            <person name="Le M."/>
            <person name="Wang Q."/>
            <person name="Wei S."/>
            <person name="Zheng Y."/>
            <person name="Lin W."/>
            <person name="Duan Y."/>
            <person name="Cao H."/>
            <person name="Xiong S."/>
            <person name="Wang X."/>
            <person name="Wei L."/>
            <person name="Li C."/>
            <person name="Ma Q."/>
            <person name="Ju M."/>
            <person name="Zhao R."/>
            <person name="Li G."/>
            <person name="Mu C."/>
            <person name="Tian Q."/>
            <person name="Mei H."/>
            <person name="Zhang T."/>
            <person name="Gao T."/>
            <person name="Zhang H."/>
        </authorList>
    </citation>
    <scope>NUCLEOTIDE SEQUENCE</scope>
    <source>
        <strain evidence="1">KEN1</strain>
    </source>
</reference>
<dbReference type="InterPro" id="IPR052765">
    <property type="entry name" value="PGM-Related"/>
</dbReference>
<dbReference type="InterPro" id="IPR001345">
    <property type="entry name" value="PG/BPGM_mutase_AS"/>
</dbReference>
<accession>A0AAW2YEV5</accession>
<dbReference type="Gene3D" id="3.40.50.1240">
    <property type="entry name" value="Phosphoglycerate mutase-like"/>
    <property type="match status" value="1"/>
</dbReference>
<dbReference type="SMART" id="SM00855">
    <property type="entry name" value="PGAM"/>
    <property type="match status" value="1"/>
</dbReference>
<dbReference type="CDD" id="cd07067">
    <property type="entry name" value="HP_PGM_like"/>
    <property type="match status" value="1"/>
</dbReference>
<name>A0AAW2YEV5_9LAMI</name>
<organism evidence="1">
    <name type="scientific">Sesamum latifolium</name>
    <dbReference type="NCBI Taxonomy" id="2727402"/>
    <lineage>
        <taxon>Eukaryota</taxon>
        <taxon>Viridiplantae</taxon>
        <taxon>Streptophyta</taxon>
        <taxon>Embryophyta</taxon>
        <taxon>Tracheophyta</taxon>
        <taxon>Spermatophyta</taxon>
        <taxon>Magnoliopsida</taxon>
        <taxon>eudicotyledons</taxon>
        <taxon>Gunneridae</taxon>
        <taxon>Pentapetalae</taxon>
        <taxon>asterids</taxon>
        <taxon>lamiids</taxon>
        <taxon>Lamiales</taxon>
        <taxon>Pedaliaceae</taxon>
        <taxon>Sesamum</taxon>
    </lineage>
</organism>
<comment type="caution">
    <text evidence="1">The sequence shown here is derived from an EMBL/GenBank/DDBJ whole genome shotgun (WGS) entry which is preliminary data.</text>
</comment>
<dbReference type="Gene3D" id="3.40.140.10">
    <property type="entry name" value="Cytidine Deaminase, domain 2"/>
    <property type="match status" value="1"/>
</dbReference>
<dbReference type="PANTHER" id="PTHR46192">
    <property type="entry name" value="BROAD-RANGE ACID PHOSPHATASE DET1"/>
    <property type="match status" value="1"/>
</dbReference>
<reference evidence="1" key="1">
    <citation type="submission" date="2020-06" db="EMBL/GenBank/DDBJ databases">
        <authorList>
            <person name="Li T."/>
            <person name="Hu X."/>
            <person name="Zhang T."/>
            <person name="Song X."/>
            <person name="Zhang H."/>
            <person name="Dai N."/>
            <person name="Sheng W."/>
            <person name="Hou X."/>
            <person name="Wei L."/>
        </authorList>
    </citation>
    <scope>NUCLEOTIDE SEQUENCE</scope>
    <source>
        <strain evidence="1">KEN1</strain>
        <tissue evidence="1">Leaf</tissue>
    </source>
</reference>
<dbReference type="PROSITE" id="PS00175">
    <property type="entry name" value="PG_MUTASE"/>
    <property type="match status" value="1"/>
</dbReference>
<dbReference type="Pfam" id="PF00300">
    <property type="entry name" value="His_Phos_1"/>
    <property type="match status" value="1"/>
</dbReference>
<evidence type="ECO:0000313" key="1">
    <source>
        <dbReference type="EMBL" id="KAL0464196.1"/>
    </source>
</evidence>
<dbReference type="InterPro" id="IPR029033">
    <property type="entry name" value="His_PPase_superfam"/>
</dbReference>
<sequence>MEEAKVLFPDCASSVYLLTRKMEVSQLLLHFLVIKKDLEVIPCMFSSSAAAIFFPVVGYALDSAIYKSSVVEAKDGNIPVASGFSGHQEVVEAKDGTISVASAFAGHQEGVECGDGGPFGAVVVRNDEVVVSCHNLVLKQTDPTAMQRLARSSTRLSSQTVRFMPPASHVLCALVLSIFPELRFNAQFILSWTYSLWYCRLNIFTSFGVALCRFLKEIGLWSEAEAAIGFDDFIAALRGTGFYQKANLEIKRADGKQAIIAEQSDDGWRQLRIIFHAVAETHYSHHQSSPRPRERVLPKRIILVRHGESAGNIDGTAYTTTPDNKIPLTPQGIDQAKRAGSRICHVVSDGGASSNWKVYFYVSPYLRTRTTLREIGRAFPKNRVLGAREECRIREQDFGNFQVAERMKVIKETRERFGRFFYRFPEGESAADVYDRVSKLSCCHRNDENK</sequence>
<dbReference type="EMBL" id="JACGWN010000001">
    <property type="protein sequence ID" value="KAL0464196.1"/>
    <property type="molecule type" value="Genomic_DNA"/>
</dbReference>
<dbReference type="SUPFAM" id="SSF53254">
    <property type="entry name" value="Phosphoglycerate mutase-like"/>
    <property type="match status" value="1"/>
</dbReference>
<dbReference type="GO" id="GO:0003824">
    <property type="term" value="F:catalytic activity"/>
    <property type="evidence" value="ECO:0007669"/>
    <property type="project" value="InterPro"/>
</dbReference>
<dbReference type="InterPro" id="IPR013078">
    <property type="entry name" value="His_Pase_superF_clade-1"/>
</dbReference>
<dbReference type="AlphaFoldDB" id="A0AAW2YEV5"/>